<keyword evidence="3 8" id="KW-0375">Hydrogen ion transport</keyword>
<dbReference type="InterPro" id="IPR026015">
    <property type="entry name" value="ATP_synth_OSCP/delta_N_sf"/>
</dbReference>
<organism evidence="9 10">
    <name type="scientific">Euhalothece natronophila Z-M001</name>
    <dbReference type="NCBI Taxonomy" id="522448"/>
    <lineage>
        <taxon>Bacteria</taxon>
        <taxon>Bacillati</taxon>
        <taxon>Cyanobacteriota</taxon>
        <taxon>Cyanophyceae</taxon>
        <taxon>Oscillatoriophycideae</taxon>
        <taxon>Chroococcales</taxon>
        <taxon>Halothecacae</taxon>
        <taxon>Halothece cluster</taxon>
        <taxon>Euhalothece</taxon>
    </lineage>
</organism>
<dbReference type="Proteomes" id="UP000318453">
    <property type="component" value="Chromosome"/>
</dbReference>
<dbReference type="InterPro" id="IPR000711">
    <property type="entry name" value="ATPase_OSCP/dsu"/>
</dbReference>
<dbReference type="Pfam" id="PF00213">
    <property type="entry name" value="OSCP"/>
    <property type="match status" value="1"/>
</dbReference>
<name>A0A5B8NP15_9CHRO</name>
<evidence type="ECO:0000313" key="10">
    <source>
        <dbReference type="Proteomes" id="UP000318453"/>
    </source>
</evidence>
<evidence type="ECO:0000256" key="2">
    <source>
        <dbReference type="ARBA" id="ARBA00022448"/>
    </source>
</evidence>
<dbReference type="SUPFAM" id="SSF47928">
    <property type="entry name" value="N-terminal domain of the delta subunit of the F1F0-ATP synthase"/>
    <property type="match status" value="1"/>
</dbReference>
<keyword evidence="4 8" id="KW-0406">Ion transport</keyword>
<evidence type="ECO:0000256" key="1">
    <source>
        <dbReference type="ARBA" id="ARBA00004370"/>
    </source>
</evidence>
<evidence type="ECO:0000256" key="3">
    <source>
        <dbReference type="ARBA" id="ARBA00022781"/>
    </source>
</evidence>
<dbReference type="PROSITE" id="PS00389">
    <property type="entry name" value="ATPASE_DELTA"/>
    <property type="match status" value="1"/>
</dbReference>
<keyword evidence="6 8" id="KW-0139">CF(1)</keyword>
<evidence type="ECO:0000256" key="7">
    <source>
        <dbReference type="ARBA" id="ARBA00023310"/>
    </source>
</evidence>
<evidence type="ECO:0000256" key="4">
    <source>
        <dbReference type="ARBA" id="ARBA00023065"/>
    </source>
</evidence>
<dbReference type="GO" id="GO:0046933">
    <property type="term" value="F:proton-transporting ATP synthase activity, rotational mechanism"/>
    <property type="evidence" value="ECO:0007669"/>
    <property type="project" value="UniProtKB-UniRule"/>
</dbReference>
<comment type="similarity">
    <text evidence="8">Belongs to the ATPase delta chain family.</text>
</comment>
<comment type="function">
    <text evidence="8">F(1)F(0) ATP synthase produces ATP from ADP in the presence of a proton or sodium gradient. F-type ATPases consist of two structural domains, F(1) containing the extramembraneous catalytic core and F(0) containing the membrane proton channel, linked together by a central stalk and a peripheral stalk. During catalysis, ATP synthesis in the catalytic domain of F(1) is coupled via a rotary mechanism of the central stalk subunits to proton translocation.</text>
</comment>
<dbReference type="Gene3D" id="1.10.520.20">
    <property type="entry name" value="N-terminal domain of the delta subunit of the F1F0-ATP synthase"/>
    <property type="match status" value="1"/>
</dbReference>
<dbReference type="NCBIfam" id="TIGR01145">
    <property type="entry name" value="ATP_synt_delta"/>
    <property type="match status" value="1"/>
</dbReference>
<dbReference type="GO" id="GO:0031676">
    <property type="term" value="C:plasma membrane-derived thylakoid membrane"/>
    <property type="evidence" value="ECO:0007669"/>
    <property type="project" value="UniProtKB-SubCell"/>
</dbReference>
<keyword evidence="5 8" id="KW-0472">Membrane</keyword>
<protein>
    <recommendedName>
        <fullName evidence="8">ATP synthase subunit delta</fullName>
    </recommendedName>
    <alternativeName>
        <fullName evidence="8">ATP synthase F(1) sector subunit delta</fullName>
    </alternativeName>
    <alternativeName>
        <fullName evidence="8">F-type ATPase subunit delta</fullName>
        <shortName evidence="8">F-ATPase subunit delta</shortName>
    </alternativeName>
</protein>
<evidence type="ECO:0000313" key="9">
    <source>
        <dbReference type="EMBL" id="QDZ40321.1"/>
    </source>
</evidence>
<dbReference type="HAMAP" id="MF_01416">
    <property type="entry name" value="ATP_synth_delta_bact"/>
    <property type="match status" value="1"/>
</dbReference>
<dbReference type="PANTHER" id="PTHR11910">
    <property type="entry name" value="ATP SYNTHASE DELTA CHAIN"/>
    <property type="match status" value="1"/>
</dbReference>
<keyword evidence="2 8" id="KW-0813">Transport</keyword>
<accession>A0A5B8NP15</accession>
<keyword evidence="8" id="KW-0793">Thylakoid</keyword>
<sequence length="187" mass="20746">MRENTLMSAEVVEPYAEALMSLADSQNLVERFGNEAKELLSALKGSQELQQFLASPVIKIEDKKAVLKQVAGEGLHHYLLNFLQLVIDKKRTAFLTSILEQFLARVRERTSTVLAQVTSVTELNQQQRDRVKEQVKAMTNARDVELETSLDPDLIGGVVIKVGSQVLDASLKGQLRRIGLSLEVTAS</sequence>
<dbReference type="RefSeq" id="WP_146296004.1">
    <property type="nucleotide sequence ID" value="NZ_CP042326.1"/>
</dbReference>
<dbReference type="GO" id="GO:0045259">
    <property type="term" value="C:proton-transporting ATP synthase complex"/>
    <property type="evidence" value="ECO:0007669"/>
    <property type="project" value="UniProtKB-KW"/>
</dbReference>
<proteinExistence type="inferred from homology"/>
<reference evidence="9" key="1">
    <citation type="submission" date="2019-08" db="EMBL/GenBank/DDBJ databases">
        <title>Carotenoids and Carotenoid Binding Proteins in the Halophilic Cyanobacterium Euhalothece sp. ZM00.</title>
        <authorList>
            <person name="Cho S.M."/>
            <person name="Song J.Y."/>
            <person name="Park Y.-I."/>
        </authorList>
    </citation>
    <scope>NUCLEOTIDE SEQUENCE [LARGE SCALE GENOMIC DNA]</scope>
    <source>
        <strain evidence="9">Z-M001</strain>
    </source>
</reference>
<dbReference type="EMBL" id="CP042326">
    <property type="protein sequence ID" value="QDZ40321.1"/>
    <property type="molecule type" value="Genomic_DNA"/>
</dbReference>
<evidence type="ECO:0000256" key="6">
    <source>
        <dbReference type="ARBA" id="ARBA00023196"/>
    </source>
</evidence>
<comment type="function">
    <text evidence="8">This protein is part of the stalk that links CF(0) to CF(1). It either transmits conformational changes from CF(0) to CF(1) or is implicated in proton conduction.</text>
</comment>
<dbReference type="OrthoDB" id="9802471at2"/>
<dbReference type="InterPro" id="IPR020781">
    <property type="entry name" value="ATPase_OSCP/d_CS"/>
</dbReference>
<comment type="subcellular location">
    <subcellularLocation>
        <location evidence="8">Cellular thylakoid membrane</location>
        <topology evidence="8">Peripheral membrane protein</topology>
    </subcellularLocation>
    <subcellularLocation>
        <location evidence="1">Membrane</location>
    </subcellularLocation>
</comment>
<evidence type="ECO:0000256" key="5">
    <source>
        <dbReference type="ARBA" id="ARBA00023136"/>
    </source>
</evidence>
<evidence type="ECO:0000256" key="8">
    <source>
        <dbReference type="HAMAP-Rule" id="MF_01416"/>
    </source>
</evidence>
<gene>
    <name evidence="8" type="primary">atpH</name>
    <name evidence="8" type="synonym">atpD</name>
    <name evidence="9" type="ORF">FRE64_10365</name>
</gene>
<keyword evidence="7 8" id="KW-0066">ATP synthesis</keyword>
<dbReference type="PRINTS" id="PR00125">
    <property type="entry name" value="ATPASEDELTA"/>
</dbReference>
<keyword evidence="10" id="KW-1185">Reference proteome</keyword>
<dbReference type="KEGG" id="enn:FRE64_10365"/>
<dbReference type="AlphaFoldDB" id="A0A5B8NP15"/>